<dbReference type="InterPro" id="IPR001781">
    <property type="entry name" value="Znf_LIM"/>
</dbReference>
<feature type="compositionally biased region" description="Polar residues" evidence="5">
    <location>
        <begin position="238"/>
        <end position="251"/>
    </location>
</feature>
<feature type="region of interest" description="Disordered" evidence="5">
    <location>
        <begin position="206"/>
        <end position="251"/>
    </location>
</feature>
<dbReference type="Gene3D" id="2.10.110.10">
    <property type="entry name" value="Cysteine Rich Protein"/>
    <property type="match status" value="1"/>
</dbReference>
<feature type="compositionally biased region" description="Pro residues" evidence="5">
    <location>
        <begin position="121"/>
        <end position="131"/>
    </location>
</feature>
<evidence type="ECO:0000259" key="6">
    <source>
        <dbReference type="PROSITE" id="PS50023"/>
    </source>
</evidence>
<dbReference type="PROSITE" id="PS50023">
    <property type="entry name" value="LIM_DOMAIN_2"/>
    <property type="match status" value="1"/>
</dbReference>
<dbReference type="EMBL" id="JAOPHQ010001429">
    <property type="protein sequence ID" value="KAK0150904.1"/>
    <property type="molecule type" value="Genomic_DNA"/>
</dbReference>
<feature type="compositionally biased region" description="Basic residues" evidence="5">
    <location>
        <begin position="133"/>
        <end position="146"/>
    </location>
</feature>
<keyword evidence="2 4" id="KW-0862">Zinc</keyword>
<protein>
    <submittedName>
        <fullName evidence="7">Xin actin-binding repeat-containing protein 2</fullName>
    </submittedName>
</protein>
<proteinExistence type="predicted"/>
<feature type="domain" description="LIM zinc-binding" evidence="6">
    <location>
        <begin position="1"/>
        <end position="49"/>
    </location>
</feature>
<organism evidence="7 8">
    <name type="scientific">Merluccius polli</name>
    <name type="common">Benguela hake</name>
    <name type="synonym">Merluccius cadenati</name>
    <dbReference type="NCBI Taxonomy" id="89951"/>
    <lineage>
        <taxon>Eukaryota</taxon>
        <taxon>Metazoa</taxon>
        <taxon>Chordata</taxon>
        <taxon>Craniata</taxon>
        <taxon>Vertebrata</taxon>
        <taxon>Euteleostomi</taxon>
        <taxon>Actinopterygii</taxon>
        <taxon>Neopterygii</taxon>
        <taxon>Teleostei</taxon>
        <taxon>Neoteleostei</taxon>
        <taxon>Acanthomorphata</taxon>
        <taxon>Zeiogadaria</taxon>
        <taxon>Gadariae</taxon>
        <taxon>Gadiformes</taxon>
        <taxon>Gadoidei</taxon>
        <taxon>Merlucciidae</taxon>
        <taxon>Merluccius</taxon>
    </lineage>
</organism>
<gene>
    <name evidence="7" type="primary">Xirp2_1</name>
    <name evidence="7" type="ORF">N1851_007987</name>
</gene>
<evidence type="ECO:0000313" key="7">
    <source>
        <dbReference type="EMBL" id="KAK0150904.1"/>
    </source>
</evidence>
<dbReference type="Pfam" id="PF00412">
    <property type="entry name" value="LIM"/>
    <property type="match status" value="1"/>
</dbReference>
<evidence type="ECO:0000256" key="5">
    <source>
        <dbReference type="SAM" id="MobiDB-lite"/>
    </source>
</evidence>
<keyword evidence="1 4" id="KW-0479">Metal-binding</keyword>
<keyword evidence="3 4" id="KW-0440">LIM domain</keyword>
<feature type="region of interest" description="Disordered" evidence="5">
    <location>
        <begin position="118"/>
        <end position="149"/>
    </location>
</feature>
<reference evidence="7" key="1">
    <citation type="journal article" date="2023" name="Front. Mar. Sci.">
        <title>A new Merluccius polli reference genome to investigate the effects of global change in West African waters.</title>
        <authorList>
            <person name="Mateo J.L."/>
            <person name="Blanco-Fernandez C."/>
            <person name="Garcia-Vazquez E."/>
            <person name="Machado-Schiaffino G."/>
        </authorList>
    </citation>
    <scope>NUCLEOTIDE SEQUENCE</scope>
    <source>
        <strain evidence="7">C29</strain>
        <tissue evidence="7">Fin</tissue>
    </source>
</reference>
<feature type="compositionally biased region" description="Basic and acidic residues" evidence="5">
    <location>
        <begin position="206"/>
        <end position="220"/>
    </location>
</feature>
<sequence>MDALIMDRKKYHKSCFCCEHCSSILSLGNSISLHGHLYCLVHYKQLLKSKGNTDRLGQPAVPLRSADQDDWRYSVSSLDSAHLLDDTKPNASKMSVVWPPQADPPMKGFKIEEDIQLTKPQWPPPDNPPTSPKHQHRKAVPRRRSRPFPNRIGSECIELRCDWTALSSSYASVHCAIIMFSRVKPCFRMLSRTPLYHLYHQHHKSLSDGRAERVPPDHTPPKWLFLEPSDTGHGRPTQPESNQSDSGQVRL</sequence>
<evidence type="ECO:0000256" key="2">
    <source>
        <dbReference type="ARBA" id="ARBA00022833"/>
    </source>
</evidence>
<dbReference type="SUPFAM" id="SSF57716">
    <property type="entry name" value="Glucocorticoid receptor-like (DNA-binding domain)"/>
    <property type="match status" value="1"/>
</dbReference>
<evidence type="ECO:0000313" key="8">
    <source>
        <dbReference type="Proteomes" id="UP001174136"/>
    </source>
</evidence>
<dbReference type="GO" id="GO:0046872">
    <property type="term" value="F:metal ion binding"/>
    <property type="evidence" value="ECO:0007669"/>
    <property type="project" value="UniProtKB-KW"/>
</dbReference>
<name>A0AA47N2X8_MERPO</name>
<comment type="caution">
    <text evidence="7">The sequence shown here is derived from an EMBL/GenBank/DDBJ whole genome shotgun (WGS) entry which is preliminary data.</text>
</comment>
<accession>A0AA47N2X8</accession>
<dbReference type="Proteomes" id="UP001174136">
    <property type="component" value="Unassembled WGS sequence"/>
</dbReference>
<keyword evidence="8" id="KW-1185">Reference proteome</keyword>
<evidence type="ECO:0000256" key="1">
    <source>
        <dbReference type="ARBA" id="ARBA00022723"/>
    </source>
</evidence>
<evidence type="ECO:0000256" key="4">
    <source>
        <dbReference type="PROSITE-ProRule" id="PRU00125"/>
    </source>
</evidence>
<dbReference type="AlphaFoldDB" id="A0AA47N2X8"/>
<dbReference type="PANTHER" id="PTHR24206">
    <property type="entry name" value="OS06G0237300 PROTEIN"/>
    <property type="match status" value="1"/>
</dbReference>
<evidence type="ECO:0000256" key="3">
    <source>
        <dbReference type="ARBA" id="ARBA00023038"/>
    </source>
</evidence>